<evidence type="ECO:0000256" key="1">
    <source>
        <dbReference type="SAM" id="MobiDB-lite"/>
    </source>
</evidence>
<evidence type="ECO:0000313" key="3">
    <source>
        <dbReference type="Proteomes" id="UP000694520"/>
    </source>
</evidence>
<reference evidence="2" key="1">
    <citation type="submission" date="2019-05" db="EMBL/GenBank/DDBJ databases">
        <authorList>
            <person name="Zhang S."/>
            <person name="Liu J."/>
        </authorList>
    </citation>
    <scope>NUCLEOTIDE SEQUENCE [LARGE SCALE GENOMIC DNA]</scope>
</reference>
<reference evidence="2" key="3">
    <citation type="submission" date="2025-09" db="UniProtKB">
        <authorList>
            <consortium name="Ensembl"/>
        </authorList>
    </citation>
    <scope>IDENTIFICATION</scope>
</reference>
<organism evidence="2 3">
    <name type="scientific">Bos mutus grunniens</name>
    <name type="common">Wild yak</name>
    <name type="synonym">Bos grunniens</name>
    <dbReference type="NCBI Taxonomy" id="30521"/>
    <lineage>
        <taxon>Eukaryota</taxon>
        <taxon>Metazoa</taxon>
        <taxon>Chordata</taxon>
        <taxon>Craniata</taxon>
        <taxon>Vertebrata</taxon>
        <taxon>Euteleostomi</taxon>
        <taxon>Mammalia</taxon>
        <taxon>Eutheria</taxon>
        <taxon>Laurasiatheria</taxon>
        <taxon>Artiodactyla</taxon>
        <taxon>Ruminantia</taxon>
        <taxon>Pecora</taxon>
        <taxon>Bovidae</taxon>
        <taxon>Bovinae</taxon>
        <taxon>Bos</taxon>
    </lineage>
</organism>
<keyword evidence="3" id="KW-1185">Reference proteome</keyword>
<feature type="region of interest" description="Disordered" evidence="1">
    <location>
        <begin position="32"/>
        <end position="101"/>
    </location>
</feature>
<feature type="region of interest" description="Disordered" evidence="1">
    <location>
        <begin position="155"/>
        <end position="177"/>
    </location>
</feature>
<feature type="region of interest" description="Disordered" evidence="1">
    <location>
        <begin position="219"/>
        <end position="247"/>
    </location>
</feature>
<dbReference type="Ensembl" id="ENSBGRT00000049726.1">
    <property type="protein sequence ID" value="ENSBGRP00000042905.1"/>
    <property type="gene ID" value="ENSBGRG00000026809.1"/>
</dbReference>
<name>A0A8B9Z6E8_BOSMU</name>
<reference evidence="2" key="2">
    <citation type="submission" date="2025-08" db="UniProtKB">
        <authorList>
            <consortium name="Ensembl"/>
        </authorList>
    </citation>
    <scope>IDENTIFICATION</scope>
</reference>
<dbReference type="Proteomes" id="UP000694520">
    <property type="component" value="Chromosome 9"/>
</dbReference>
<evidence type="ECO:0000313" key="2">
    <source>
        <dbReference type="Ensembl" id="ENSBGRP00000042905.1"/>
    </source>
</evidence>
<sequence>QKPLLPGKNGNPTFAAVTAGYDKSPGEWLGIRDQAPLGLGPGHIPVAQLPPADSEPVITGGSGFAKVSSSKTDFSSSLGISHTPVDSDGSDSSGLWSPVSNPSSPDFTPLNSFSAFGNSFNLTGEVFSKLGLSRSCNQPSQRSWNELSSGPSYLWDSPATEPSPSWPASSSSPTHTATPILGSTSSLWSSTPFSSSIWSSSLHSTLPFTSPTSALPSISLMGPESAPAAHAPSAASPTDDLGQTYNPWRIWSPTIGRRSSDPWSNSHFPHEN</sequence>
<accession>A0A8B9Z6E8</accession>
<feature type="compositionally biased region" description="Low complexity" evidence="1">
    <location>
        <begin position="225"/>
        <end position="237"/>
    </location>
</feature>
<proteinExistence type="predicted"/>
<protein>
    <submittedName>
        <fullName evidence="2">Transmembrane protein 131</fullName>
    </submittedName>
</protein>
<feature type="compositionally biased region" description="Low complexity" evidence="1">
    <location>
        <begin position="157"/>
        <end position="177"/>
    </location>
</feature>
<dbReference type="GeneTree" id="ENSGT00530000063614"/>
<gene>
    <name evidence="2" type="primary">TMEM131</name>
</gene>
<dbReference type="AlphaFoldDB" id="A0A8B9Z6E8"/>
<feature type="compositionally biased region" description="Low complexity" evidence="1">
    <location>
        <begin position="68"/>
        <end position="77"/>
    </location>
</feature>